<dbReference type="InterPro" id="IPR043502">
    <property type="entry name" value="DNA/RNA_pol_sf"/>
</dbReference>
<dbReference type="CDD" id="cd01650">
    <property type="entry name" value="RT_nLTR_like"/>
    <property type="match status" value="1"/>
</dbReference>
<dbReference type="Pfam" id="PF14529">
    <property type="entry name" value="Exo_endo_phos_2"/>
    <property type="match status" value="1"/>
</dbReference>
<dbReference type="InterPro" id="IPR005135">
    <property type="entry name" value="Endo/exonuclease/phosphatase"/>
</dbReference>
<reference evidence="3 4" key="1">
    <citation type="journal article" date="2019" name="Sci. Rep.">
        <title>Orb-weaving spider Araneus ventricosus genome elucidates the spidroin gene catalogue.</title>
        <authorList>
            <person name="Kono N."/>
            <person name="Nakamura H."/>
            <person name="Ohtoshi R."/>
            <person name="Moran D.A.P."/>
            <person name="Shinohara A."/>
            <person name="Yoshida Y."/>
            <person name="Fujiwara M."/>
            <person name="Mori M."/>
            <person name="Tomita M."/>
            <person name="Arakawa K."/>
        </authorList>
    </citation>
    <scope>NUCLEOTIDE SEQUENCE [LARGE SCALE GENOMIC DNA]</scope>
</reference>
<dbReference type="GO" id="GO:0042575">
    <property type="term" value="C:DNA polymerase complex"/>
    <property type="evidence" value="ECO:0007669"/>
    <property type="project" value="UniProtKB-ARBA"/>
</dbReference>
<dbReference type="PANTHER" id="PTHR19446">
    <property type="entry name" value="REVERSE TRANSCRIPTASES"/>
    <property type="match status" value="1"/>
</dbReference>
<evidence type="ECO:0000313" key="4">
    <source>
        <dbReference type="Proteomes" id="UP000499080"/>
    </source>
</evidence>
<proteinExistence type="predicted"/>
<feature type="domain" description="Reverse transcriptase" evidence="1">
    <location>
        <begin position="360"/>
        <end position="626"/>
    </location>
</feature>
<dbReference type="CDD" id="cd09276">
    <property type="entry name" value="Rnase_HI_RT_non_LTR"/>
    <property type="match status" value="1"/>
</dbReference>
<dbReference type="InterPro" id="IPR036691">
    <property type="entry name" value="Endo/exonu/phosph_ase_sf"/>
</dbReference>
<dbReference type="InterPro" id="IPR002156">
    <property type="entry name" value="RNaseH_domain"/>
</dbReference>
<dbReference type="Gene3D" id="3.30.420.10">
    <property type="entry name" value="Ribonuclease H-like superfamily/Ribonuclease H"/>
    <property type="match status" value="1"/>
</dbReference>
<accession>A0A4Y2CGV0</accession>
<dbReference type="OrthoDB" id="6437038at2759"/>
<dbReference type="Pfam" id="PF00078">
    <property type="entry name" value="RVT_1"/>
    <property type="match status" value="1"/>
</dbReference>
<dbReference type="Pfam" id="PF00075">
    <property type="entry name" value="RNase_H"/>
    <property type="match status" value="1"/>
</dbReference>
<comment type="caution">
    <text evidence="3">The sequence shown here is derived from an EMBL/GenBank/DDBJ whole genome shotgun (WGS) entry which is preliminary data.</text>
</comment>
<dbReference type="GO" id="GO:0003676">
    <property type="term" value="F:nucleic acid binding"/>
    <property type="evidence" value="ECO:0007669"/>
    <property type="project" value="InterPro"/>
</dbReference>
<organism evidence="3 4">
    <name type="scientific">Araneus ventricosus</name>
    <name type="common">Orbweaver spider</name>
    <name type="synonym">Epeira ventricosa</name>
    <dbReference type="NCBI Taxonomy" id="182803"/>
    <lineage>
        <taxon>Eukaryota</taxon>
        <taxon>Metazoa</taxon>
        <taxon>Ecdysozoa</taxon>
        <taxon>Arthropoda</taxon>
        <taxon>Chelicerata</taxon>
        <taxon>Arachnida</taxon>
        <taxon>Araneae</taxon>
        <taxon>Araneomorphae</taxon>
        <taxon>Entelegynae</taxon>
        <taxon>Araneoidea</taxon>
        <taxon>Araneidae</taxon>
        <taxon>Araneus</taxon>
    </lineage>
</organism>
<dbReference type="EMBL" id="BGPR01000193">
    <property type="protein sequence ID" value="GBM03583.1"/>
    <property type="molecule type" value="Genomic_DNA"/>
</dbReference>
<dbReference type="GO" id="GO:0071897">
    <property type="term" value="P:DNA biosynthetic process"/>
    <property type="evidence" value="ECO:0007669"/>
    <property type="project" value="UniProtKB-ARBA"/>
</dbReference>
<protein>
    <recommendedName>
        <fullName evidence="5">Retrovirus-related Pol polyprotein from type-1 retrotransposable element R1</fullName>
    </recommendedName>
</protein>
<dbReference type="Proteomes" id="UP000499080">
    <property type="component" value="Unassembled WGS sequence"/>
</dbReference>
<dbReference type="SUPFAM" id="SSF53098">
    <property type="entry name" value="Ribonuclease H-like"/>
    <property type="match status" value="1"/>
</dbReference>
<evidence type="ECO:0000313" key="3">
    <source>
        <dbReference type="EMBL" id="GBM03583.1"/>
    </source>
</evidence>
<dbReference type="InterPro" id="IPR000477">
    <property type="entry name" value="RT_dom"/>
</dbReference>
<name>A0A4Y2CGV0_ARAVE</name>
<evidence type="ECO:0000259" key="2">
    <source>
        <dbReference type="PROSITE" id="PS50879"/>
    </source>
</evidence>
<dbReference type="InterPro" id="IPR036397">
    <property type="entry name" value="RNaseH_sf"/>
</dbReference>
<evidence type="ECO:0008006" key="5">
    <source>
        <dbReference type="Google" id="ProtNLM"/>
    </source>
</evidence>
<dbReference type="GO" id="GO:0004523">
    <property type="term" value="F:RNA-DNA hybrid ribonuclease activity"/>
    <property type="evidence" value="ECO:0007669"/>
    <property type="project" value="InterPro"/>
</dbReference>
<dbReference type="SUPFAM" id="SSF56219">
    <property type="entry name" value="DNase I-like"/>
    <property type="match status" value="1"/>
</dbReference>
<dbReference type="AlphaFoldDB" id="A0A4Y2CGV0"/>
<gene>
    <name evidence="3" type="primary">R1A1-elementORF2_40</name>
    <name evidence="3" type="ORF">AVEN_203160_1</name>
</gene>
<dbReference type="Gene3D" id="3.60.10.10">
    <property type="entry name" value="Endonuclease/exonuclease/phosphatase"/>
    <property type="match status" value="1"/>
</dbReference>
<dbReference type="PROSITE" id="PS50878">
    <property type="entry name" value="RT_POL"/>
    <property type="match status" value="1"/>
</dbReference>
<dbReference type="InterPro" id="IPR012337">
    <property type="entry name" value="RNaseH-like_sf"/>
</dbReference>
<dbReference type="PROSITE" id="PS50879">
    <property type="entry name" value="RNASE_H_1"/>
    <property type="match status" value="1"/>
</dbReference>
<evidence type="ECO:0000259" key="1">
    <source>
        <dbReference type="PROSITE" id="PS50878"/>
    </source>
</evidence>
<feature type="domain" description="RNase H type-1" evidence="2">
    <location>
        <begin position="761"/>
        <end position="889"/>
    </location>
</feature>
<keyword evidence="4" id="KW-1185">Reference proteome</keyword>
<dbReference type="SUPFAM" id="SSF56672">
    <property type="entry name" value="DNA/RNA polymerases"/>
    <property type="match status" value="1"/>
</dbReference>
<sequence length="1039" mass="119029">MDNLISEISHIGLNGSLDLLVGDFNARSPIWGYGFEDRRGQIMSEFIASNNFSICNRTDLGPTFVCERAQGYPALSLLSIALQDLFDSWWILNKDSLSDHRYICVQLAGDFHCSDDFVFKTKHSPKRFLRIFKQNFDKLNILSNSVSSVEDVDRFYNAFTQTVCDAAFSTFKKKPIHNKKTFKFWNSELRVKRNRVTALYRKFTRIKNSGAPEEVIQAAGVAYRFERSQFKRLINLTKRKAWESFCSQYVFKYGQTFKIAFKKLKRNINLMVDIPNVSNPSLNETIQFMLNHFFPAKNIDFFNNLNFLPQSLSRISILDLDVLFKNLKGGKAPGLDRIDYKIWFYIFAFNKEFFCKIVNFCFDFSYFPKCLRNAKVFFLHKPGRDRHLVNSYRPICLLPALGKIIERFFIMQFNLFISEHDLLHPLQFGFRELSNCEVAVNNLVDKIRASREGCHVALVSIDIRAAFDSLDWEVLFSLFQKYNFPLGIRSFIHSYLFDRTVTYCIGTDMVSVGVCQGCPQGSVLAPHIWNFYFNDVLLLNNDRYFLQAYADDLALVVPASSRKVLEESVSSFLDILKNFLKELNLQIASEKTLAVVFRGNQNKNRQKRGLASLKRSPIFKIGGRTIRTVDSLKYLGPNWGTGVSLLKHWYLSVIQPSLLYGAAVWGGSFTQKQINILHSIQRVALVKISKSFRACPTNALNVFLGLPPLHVVANSLFIKFKIWNARCDDYDFINTNNLDFYIKVNNLDLNFRLIEFPINIPNADFDVYTDGSGIDGNIGASVCIFKNNILVNSFKFKLNNYNSVFQAELAAINFAAGWALENSYKINIFTDSYSSIEVLKKVNTKSNYINVIKNNMFRAIGSVGLSWVKAHAGIPGNELADQLAKEATIDGNLLSLPAPYSYLKKFIHSYVIDKWQRHWGDSNSGVRVREFVPFVDSTLLTHNRALLFFISGHGPFPAYLFRFKFFNSPNCICGGLGDPDHYAFDCSHTSDYHFTRPAVCNKPAWFKSILNNPNALLRMERICSIARKICDDLKSLDLV</sequence>